<evidence type="ECO:0000313" key="6">
    <source>
        <dbReference type="EMBL" id="ARU49880.1"/>
    </source>
</evidence>
<evidence type="ECO:0000256" key="5">
    <source>
        <dbReference type="ARBA" id="ARBA00047942"/>
    </source>
</evidence>
<dbReference type="GO" id="GO:0009307">
    <property type="term" value="P:DNA restriction-modification system"/>
    <property type="evidence" value="ECO:0007669"/>
    <property type="project" value="InterPro"/>
</dbReference>
<evidence type="ECO:0000256" key="3">
    <source>
        <dbReference type="ARBA" id="ARBA00022679"/>
    </source>
</evidence>
<comment type="catalytic activity">
    <reaction evidence="5">
        <text>a 2'-deoxyadenosine in DNA + S-adenosyl-L-methionine = an N(6)-methyl-2'-deoxyadenosine in DNA + S-adenosyl-L-homocysteine + H(+)</text>
        <dbReference type="Rhea" id="RHEA:15197"/>
        <dbReference type="Rhea" id="RHEA-COMP:12418"/>
        <dbReference type="Rhea" id="RHEA-COMP:12419"/>
        <dbReference type="ChEBI" id="CHEBI:15378"/>
        <dbReference type="ChEBI" id="CHEBI:57856"/>
        <dbReference type="ChEBI" id="CHEBI:59789"/>
        <dbReference type="ChEBI" id="CHEBI:90615"/>
        <dbReference type="ChEBI" id="CHEBI:90616"/>
        <dbReference type="EC" id="2.1.1.72"/>
    </reaction>
</comment>
<dbReference type="REBASE" id="203151">
    <property type="entry name" value="M.SspSL21ORF2732P"/>
</dbReference>
<protein>
    <recommendedName>
        <fullName evidence="1">site-specific DNA-methyltransferase (adenine-specific)</fullName>
        <ecNumber evidence="1">2.1.1.72</ecNumber>
    </recommendedName>
</protein>
<evidence type="ECO:0000256" key="2">
    <source>
        <dbReference type="ARBA" id="ARBA00022603"/>
    </source>
</evidence>
<dbReference type="GO" id="GO:0003676">
    <property type="term" value="F:nucleic acid binding"/>
    <property type="evidence" value="ECO:0007669"/>
    <property type="project" value="InterPro"/>
</dbReference>
<dbReference type="InterPro" id="IPR029063">
    <property type="entry name" value="SAM-dependent_MTases_sf"/>
</dbReference>
<sequence>MNYIGSKAKLLPFIHATIEAFVGQDLSSKVFCDLFAGSGIVGHSFAQKGCTILSNDLEYYSYVLNHALLLTGELDDASNIITLLNELPLKEGLMYHYYCHGSGSGRNYFSDENGKKIDALRQGIETYKKDEKRYFFLLASLLLSADKVANTASVYSAFLKHLKPLAHVPLSLEPLDYQPTYKSHQIFCEDANVLISKIKGDILYLDPPYNRRQYGANYHILNTIAHYDHFNPKGKTGVRSYESSSFCKPISALHALEKLIKEAQFSYIFLSYNDEGLIVCEEIASMMRKYGKYNNVKVPHQRFKSYQNRFKKRLNYEHLHILEKI</sequence>
<dbReference type="EMBL" id="CP021416">
    <property type="protein sequence ID" value="ARU49880.1"/>
    <property type="molecule type" value="Genomic_DNA"/>
</dbReference>
<dbReference type="EC" id="2.1.1.72" evidence="1"/>
<gene>
    <name evidence="6" type="ORF">Sdiek1_2732</name>
</gene>
<dbReference type="Proteomes" id="UP000196005">
    <property type="component" value="Chromosome"/>
</dbReference>
<reference evidence="7" key="1">
    <citation type="submission" date="2017-05" db="EMBL/GenBank/DDBJ databases">
        <title>Dechlorination kinetics govern the competition between two new strains of the genus Sulfurospirillum.</title>
        <authorList>
            <person name="Buttet G.F."/>
            <person name="Murray A.M."/>
            <person name="Goris T."/>
            <person name="Burion M."/>
            <person name="Lin B."/>
            <person name="Rolle M."/>
            <person name="Maillard J."/>
        </authorList>
    </citation>
    <scope>NUCLEOTIDE SEQUENCE [LARGE SCALE GENOMIC DNA]</scope>
    <source>
        <strain evidence="7">SL2-1</strain>
    </source>
</reference>
<dbReference type="InterPro" id="IPR002052">
    <property type="entry name" value="DNA_methylase_N6_adenine_CS"/>
</dbReference>
<keyword evidence="4" id="KW-0949">S-adenosyl-L-methionine</keyword>
<dbReference type="PROSITE" id="PS00092">
    <property type="entry name" value="N6_MTASE"/>
    <property type="match status" value="1"/>
</dbReference>
<name>A0A1Y0HPL8_9BACT</name>
<dbReference type="InterPro" id="IPR012327">
    <property type="entry name" value="MeTrfase_D12"/>
</dbReference>
<dbReference type="GO" id="GO:0009007">
    <property type="term" value="F:site-specific DNA-methyltransferase (adenine-specific) activity"/>
    <property type="evidence" value="ECO:0007669"/>
    <property type="project" value="UniProtKB-EC"/>
</dbReference>
<organism evidence="6 7">
    <name type="scientific">Sulfurospirillum diekertiae</name>
    <dbReference type="NCBI Taxonomy" id="1854492"/>
    <lineage>
        <taxon>Bacteria</taxon>
        <taxon>Pseudomonadati</taxon>
        <taxon>Campylobacterota</taxon>
        <taxon>Epsilonproteobacteria</taxon>
        <taxon>Campylobacterales</taxon>
        <taxon>Sulfurospirillaceae</taxon>
        <taxon>Sulfurospirillum</taxon>
    </lineage>
</organism>
<dbReference type="AlphaFoldDB" id="A0A1Y0HPL8"/>
<dbReference type="KEGG" id="suls:Sdiek1_2732"/>
<dbReference type="Pfam" id="PF02086">
    <property type="entry name" value="MethyltransfD12"/>
    <property type="match status" value="1"/>
</dbReference>
<dbReference type="PRINTS" id="PR00505">
    <property type="entry name" value="D12N6MTFRASE"/>
</dbReference>
<evidence type="ECO:0000256" key="4">
    <source>
        <dbReference type="ARBA" id="ARBA00022691"/>
    </source>
</evidence>
<keyword evidence="3 6" id="KW-0808">Transferase</keyword>
<evidence type="ECO:0000256" key="1">
    <source>
        <dbReference type="ARBA" id="ARBA00011900"/>
    </source>
</evidence>
<dbReference type="OrthoDB" id="9805629at2"/>
<keyword evidence="7" id="KW-1185">Reference proteome</keyword>
<keyword evidence="2 6" id="KW-0489">Methyltransferase</keyword>
<dbReference type="GO" id="GO:0032259">
    <property type="term" value="P:methylation"/>
    <property type="evidence" value="ECO:0007669"/>
    <property type="project" value="UniProtKB-KW"/>
</dbReference>
<dbReference type="RefSeq" id="WP_087439557.1">
    <property type="nucleotide sequence ID" value="NZ_CP021416.1"/>
</dbReference>
<evidence type="ECO:0000313" key="7">
    <source>
        <dbReference type="Proteomes" id="UP000196005"/>
    </source>
</evidence>
<dbReference type="SUPFAM" id="SSF53335">
    <property type="entry name" value="S-adenosyl-L-methionine-dependent methyltransferases"/>
    <property type="match status" value="1"/>
</dbReference>
<proteinExistence type="predicted"/>
<accession>A0A1Y0HPL8</accession>